<name>A0A0W1A125_9GAMM</name>
<accession>A0A0W1A125</accession>
<evidence type="ECO:0000313" key="2">
    <source>
        <dbReference type="Proteomes" id="UP000054729"/>
    </source>
</evidence>
<organism evidence="1 2">
    <name type="scientific">Legionella waltersii</name>
    <dbReference type="NCBI Taxonomy" id="66969"/>
    <lineage>
        <taxon>Bacteria</taxon>
        <taxon>Pseudomonadati</taxon>
        <taxon>Pseudomonadota</taxon>
        <taxon>Gammaproteobacteria</taxon>
        <taxon>Legionellales</taxon>
        <taxon>Legionellaceae</taxon>
        <taxon>Legionella</taxon>
    </lineage>
</organism>
<dbReference type="PATRIC" id="fig|66969.6.peg.3297"/>
<evidence type="ECO:0000313" key="1">
    <source>
        <dbReference type="EMBL" id="KTD74982.1"/>
    </source>
</evidence>
<dbReference type="EMBL" id="LNZB01000060">
    <property type="protein sequence ID" value="KTD74982.1"/>
    <property type="molecule type" value="Genomic_DNA"/>
</dbReference>
<dbReference type="Proteomes" id="UP000054729">
    <property type="component" value="Unassembled WGS sequence"/>
</dbReference>
<gene>
    <name evidence="1" type="ORF">Lwal_3023</name>
</gene>
<keyword evidence="2" id="KW-1185">Reference proteome</keyword>
<dbReference type="OrthoDB" id="5651058at2"/>
<proteinExistence type="predicted"/>
<reference evidence="1 2" key="1">
    <citation type="submission" date="2015-11" db="EMBL/GenBank/DDBJ databases">
        <title>Genomic analysis of 38 Legionella species identifies large and diverse effector repertoires.</title>
        <authorList>
            <person name="Burstein D."/>
            <person name="Amaro F."/>
            <person name="Zusman T."/>
            <person name="Lifshitz Z."/>
            <person name="Cohen O."/>
            <person name="Gilbert J.A."/>
            <person name="Pupko T."/>
            <person name="Shuman H.A."/>
            <person name="Segal G."/>
        </authorList>
    </citation>
    <scope>NUCLEOTIDE SEQUENCE [LARGE SCALE GENOMIC DNA]</scope>
    <source>
        <strain evidence="1 2">ATCC 51914</strain>
    </source>
</reference>
<protein>
    <submittedName>
        <fullName evidence="1">Uncharacterized protein</fullName>
    </submittedName>
</protein>
<dbReference type="RefSeq" id="WP_058481624.1">
    <property type="nucleotide sequence ID" value="NZ_CAAAIQ010000022.1"/>
</dbReference>
<dbReference type="AlphaFoldDB" id="A0A0W1A125"/>
<comment type="caution">
    <text evidence="1">The sequence shown here is derived from an EMBL/GenBank/DDBJ whole genome shotgun (WGS) entry which is preliminary data.</text>
</comment>
<sequence length="222" mass="25745">MQDCVETINKDLIHAENKGLDDLHNQMNQSLMEAQHLVFEILPELIKQIIEQKLWQEKNHINFGEYALDASSNGLNVNNNNKLWLLKRIMDIYGQHAVEWSDVLTLVDGAARNYAKKNKIQMKALHRSLDYTDKAQTASTDDAITYLPSRTKSEDGQLLKLRHTDQEAYHKVTNGEMSLKEAFPKKPRKYIEPIEWVKTKFNSLSSSDRESFIAWIEQQKDS</sequence>